<evidence type="ECO:0000259" key="6">
    <source>
        <dbReference type="PROSITE" id="PS50977"/>
    </source>
</evidence>
<keyword evidence="3" id="KW-0804">Transcription</keyword>
<organism evidence="7 8">
    <name type="scientific">Nonomuraea composti</name>
    <dbReference type="NCBI Taxonomy" id="2720023"/>
    <lineage>
        <taxon>Bacteria</taxon>
        <taxon>Bacillati</taxon>
        <taxon>Actinomycetota</taxon>
        <taxon>Actinomycetes</taxon>
        <taxon>Streptosporangiales</taxon>
        <taxon>Streptosporangiaceae</taxon>
        <taxon>Nonomuraea</taxon>
    </lineage>
</organism>
<evidence type="ECO:0000313" key="7">
    <source>
        <dbReference type="EMBL" id="NJP89956.1"/>
    </source>
</evidence>
<keyword evidence="2 4" id="KW-0238">DNA-binding</keyword>
<comment type="caution">
    <text evidence="7">The sequence shown here is derived from an EMBL/GenBank/DDBJ whole genome shotgun (WGS) entry which is preliminary data.</text>
</comment>
<gene>
    <name evidence="7" type="ORF">HCN51_10935</name>
</gene>
<evidence type="ECO:0000256" key="2">
    <source>
        <dbReference type="ARBA" id="ARBA00023125"/>
    </source>
</evidence>
<dbReference type="PRINTS" id="PR00455">
    <property type="entry name" value="HTHTETR"/>
</dbReference>
<keyword evidence="8" id="KW-1185">Reference proteome</keyword>
<feature type="DNA-binding region" description="H-T-H motif" evidence="4">
    <location>
        <begin position="45"/>
        <end position="64"/>
    </location>
</feature>
<evidence type="ECO:0000256" key="5">
    <source>
        <dbReference type="SAM" id="MobiDB-lite"/>
    </source>
</evidence>
<protein>
    <submittedName>
        <fullName evidence="7">TetR/AcrR family transcriptional regulator</fullName>
    </submittedName>
</protein>
<feature type="region of interest" description="Disordered" evidence="5">
    <location>
        <begin position="1"/>
        <end position="21"/>
    </location>
</feature>
<name>A0ABX1B2E8_9ACTN</name>
<proteinExistence type="predicted"/>
<feature type="domain" description="HTH tetR-type" evidence="6">
    <location>
        <begin position="22"/>
        <end position="82"/>
    </location>
</feature>
<dbReference type="PANTHER" id="PTHR30055">
    <property type="entry name" value="HTH-TYPE TRANSCRIPTIONAL REGULATOR RUTR"/>
    <property type="match status" value="1"/>
</dbReference>
<dbReference type="SUPFAM" id="SSF46689">
    <property type="entry name" value="Homeodomain-like"/>
    <property type="match status" value="1"/>
</dbReference>
<dbReference type="Gene3D" id="1.10.357.10">
    <property type="entry name" value="Tetracycline Repressor, domain 2"/>
    <property type="match status" value="1"/>
</dbReference>
<dbReference type="RefSeq" id="WP_168009310.1">
    <property type="nucleotide sequence ID" value="NZ_JAATEP010000006.1"/>
</dbReference>
<evidence type="ECO:0000256" key="4">
    <source>
        <dbReference type="PROSITE-ProRule" id="PRU00335"/>
    </source>
</evidence>
<evidence type="ECO:0000256" key="1">
    <source>
        <dbReference type="ARBA" id="ARBA00023015"/>
    </source>
</evidence>
<evidence type="ECO:0000313" key="8">
    <source>
        <dbReference type="Proteomes" id="UP000696294"/>
    </source>
</evidence>
<reference evidence="7 8" key="1">
    <citation type="submission" date="2020-03" db="EMBL/GenBank/DDBJ databases">
        <title>WGS of actinomycetes isolated from Thailand.</title>
        <authorList>
            <person name="Thawai C."/>
        </authorList>
    </citation>
    <scope>NUCLEOTIDE SEQUENCE [LARGE SCALE GENOMIC DNA]</scope>
    <source>
        <strain evidence="7 8">FMUSA5-5</strain>
    </source>
</reference>
<dbReference type="InterPro" id="IPR050109">
    <property type="entry name" value="HTH-type_TetR-like_transc_reg"/>
</dbReference>
<accession>A0ABX1B2E8</accession>
<dbReference type="InterPro" id="IPR001647">
    <property type="entry name" value="HTH_TetR"/>
</dbReference>
<dbReference type="InterPro" id="IPR009057">
    <property type="entry name" value="Homeodomain-like_sf"/>
</dbReference>
<evidence type="ECO:0000256" key="3">
    <source>
        <dbReference type="ARBA" id="ARBA00023163"/>
    </source>
</evidence>
<dbReference type="EMBL" id="JAATEP010000006">
    <property type="protein sequence ID" value="NJP89956.1"/>
    <property type="molecule type" value="Genomic_DNA"/>
</dbReference>
<dbReference type="Proteomes" id="UP000696294">
    <property type="component" value="Unassembled WGS sequence"/>
</dbReference>
<sequence>MFFVSTTAPRRRPGRPAKAEAGDTKAALLDAALRLFARQGYAGTSIRAIAREVGLSESVLYAHFDGKRALYDAAMELAGPQAATLAIDDAPDDPTAFVETFAARVLAAWDDPRSRQVTSLVTRDGLMHDELLDLGIEDALAHLSARFATWQSAGRIRTDLGSPDDLAYALLAPIAHARMLWLHAEATQAQLERARHRIAAHATLFARALTPRQDTHGGR</sequence>
<keyword evidence="1" id="KW-0805">Transcription regulation</keyword>
<dbReference type="PANTHER" id="PTHR30055:SF234">
    <property type="entry name" value="HTH-TYPE TRANSCRIPTIONAL REGULATOR BETI"/>
    <property type="match status" value="1"/>
</dbReference>
<dbReference type="PROSITE" id="PS50977">
    <property type="entry name" value="HTH_TETR_2"/>
    <property type="match status" value="1"/>
</dbReference>
<dbReference type="Pfam" id="PF00440">
    <property type="entry name" value="TetR_N"/>
    <property type="match status" value="1"/>
</dbReference>